<dbReference type="SMART" id="SM00034">
    <property type="entry name" value="CLECT"/>
    <property type="match status" value="2"/>
</dbReference>
<feature type="domain" description="C-type lectin" evidence="3">
    <location>
        <begin position="178"/>
        <end position="303"/>
    </location>
</feature>
<sequence>STMTKLLLIFSLLVAFIIKPSHGFTCEDFLLDNKQDRKICFDDFGYDFRHEPFGLTIEEANEECEDVYGSGGLISIQNEDENKFLINELKYRKLKTVFLGMKTNDEGSYEWLDQSPMIYTNWENGRRPTIEDEFLNPCIEIDVTATNGSWSALGEGVSESCPLVKTDYVCKVPLIPPMESFNHFVSDDRTSWESANDSCSLFRMSLVIINDVNENKMLYELLQQNGRVRKVWIGLSGNKQGKYRWVSDDLSVYRDWCPGHPNDIKIISEVNDCVTYTIDNEKDDDKGCFSVEKCDQVLPFICERETEEQILFRQKISELTKTIRENGGRPYCPNCVKRENEKREAARQKVVDQKKQEKEKKLRRGRLQ</sequence>
<evidence type="ECO:0000256" key="1">
    <source>
        <dbReference type="SAM" id="MobiDB-lite"/>
    </source>
</evidence>
<dbReference type="InterPro" id="IPR050111">
    <property type="entry name" value="C-type_lectin/snaclec_domain"/>
</dbReference>
<feature type="compositionally biased region" description="Basic and acidic residues" evidence="1">
    <location>
        <begin position="340"/>
        <end position="360"/>
    </location>
</feature>
<feature type="domain" description="C-type lectin" evidence="3">
    <location>
        <begin position="41"/>
        <end position="151"/>
    </location>
</feature>
<dbReference type="PANTHER" id="PTHR22803">
    <property type="entry name" value="MANNOSE, PHOSPHOLIPASE, LECTIN RECEPTOR RELATED"/>
    <property type="match status" value="1"/>
</dbReference>
<name>A0A7M5X615_9CNID</name>
<dbReference type="Proteomes" id="UP000594262">
    <property type="component" value="Unplaced"/>
</dbReference>
<proteinExistence type="predicted"/>
<keyword evidence="2" id="KW-0732">Signal</keyword>
<dbReference type="AlphaFoldDB" id="A0A7M5X615"/>
<evidence type="ECO:0000259" key="3">
    <source>
        <dbReference type="PROSITE" id="PS50041"/>
    </source>
</evidence>
<dbReference type="EnsemblMetazoa" id="CLYHEMT017762.1">
    <property type="protein sequence ID" value="CLYHEMP017762.1"/>
    <property type="gene ID" value="CLYHEMG017762"/>
</dbReference>
<dbReference type="InterPro" id="IPR016187">
    <property type="entry name" value="CTDL_fold"/>
</dbReference>
<feature type="region of interest" description="Disordered" evidence="1">
    <location>
        <begin position="340"/>
        <end position="368"/>
    </location>
</feature>
<evidence type="ECO:0000256" key="2">
    <source>
        <dbReference type="SAM" id="SignalP"/>
    </source>
</evidence>
<organism evidence="4 5">
    <name type="scientific">Clytia hemisphaerica</name>
    <dbReference type="NCBI Taxonomy" id="252671"/>
    <lineage>
        <taxon>Eukaryota</taxon>
        <taxon>Metazoa</taxon>
        <taxon>Cnidaria</taxon>
        <taxon>Hydrozoa</taxon>
        <taxon>Hydroidolina</taxon>
        <taxon>Leptothecata</taxon>
        <taxon>Obeliida</taxon>
        <taxon>Clytiidae</taxon>
        <taxon>Clytia</taxon>
    </lineage>
</organism>
<accession>A0A7M5X615</accession>
<evidence type="ECO:0000313" key="4">
    <source>
        <dbReference type="EnsemblMetazoa" id="CLYHEMP017762.1"/>
    </source>
</evidence>
<keyword evidence="5" id="KW-1185">Reference proteome</keyword>
<dbReference type="Pfam" id="PF00059">
    <property type="entry name" value="Lectin_C"/>
    <property type="match status" value="2"/>
</dbReference>
<reference evidence="4" key="1">
    <citation type="submission" date="2021-01" db="UniProtKB">
        <authorList>
            <consortium name="EnsemblMetazoa"/>
        </authorList>
    </citation>
    <scope>IDENTIFICATION</scope>
</reference>
<dbReference type="Gene3D" id="3.10.100.10">
    <property type="entry name" value="Mannose-Binding Protein A, subunit A"/>
    <property type="match status" value="2"/>
</dbReference>
<dbReference type="PROSITE" id="PS50041">
    <property type="entry name" value="C_TYPE_LECTIN_2"/>
    <property type="match status" value="2"/>
</dbReference>
<dbReference type="CDD" id="cd00037">
    <property type="entry name" value="CLECT"/>
    <property type="match status" value="2"/>
</dbReference>
<protein>
    <recommendedName>
        <fullName evidence="3">C-type lectin domain-containing protein</fullName>
    </recommendedName>
</protein>
<dbReference type="SUPFAM" id="SSF56436">
    <property type="entry name" value="C-type lectin-like"/>
    <property type="match status" value="2"/>
</dbReference>
<dbReference type="OrthoDB" id="441660at2759"/>
<dbReference type="InterPro" id="IPR016186">
    <property type="entry name" value="C-type_lectin-like/link_sf"/>
</dbReference>
<evidence type="ECO:0000313" key="5">
    <source>
        <dbReference type="Proteomes" id="UP000594262"/>
    </source>
</evidence>
<feature type="signal peptide" evidence="2">
    <location>
        <begin position="1"/>
        <end position="23"/>
    </location>
</feature>
<dbReference type="InterPro" id="IPR001304">
    <property type="entry name" value="C-type_lectin-like"/>
</dbReference>
<feature type="chain" id="PRO_5029575699" description="C-type lectin domain-containing protein" evidence="2">
    <location>
        <begin position="24"/>
        <end position="368"/>
    </location>
</feature>